<proteinExistence type="predicted"/>
<evidence type="ECO:0000313" key="2">
    <source>
        <dbReference type="EMBL" id="KTD58702.1"/>
    </source>
</evidence>
<feature type="region of interest" description="Disordered" evidence="1">
    <location>
        <begin position="85"/>
        <end position="117"/>
    </location>
</feature>
<gene>
    <name evidence="2" type="ORF">Lsai_1309</name>
</gene>
<dbReference type="EMBL" id="LNYV01000013">
    <property type="protein sequence ID" value="KTD58702.1"/>
    <property type="molecule type" value="Genomic_DNA"/>
</dbReference>
<accession>A0A0W0YPX2</accession>
<evidence type="ECO:0000313" key="3">
    <source>
        <dbReference type="Proteomes" id="UP000054621"/>
    </source>
</evidence>
<name>A0A0W0YPX2_9GAMM</name>
<dbReference type="RefSeq" id="WP_027272050.1">
    <property type="nucleotide sequence ID" value="NZ_CAAAJE010000022.1"/>
</dbReference>
<organism evidence="2 3">
    <name type="scientific">Legionella sainthelensi</name>
    <dbReference type="NCBI Taxonomy" id="28087"/>
    <lineage>
        <taxon>Bacteria</taxon>
        <taxon>Pseudomonadati</taxon>
        <taxon>Pseudomonadota</taxon>
        <taxon>Gammaproteobacteria</taxon>
        <taxon>Legionellales</taxon>
        <taxon>Legionellaceae</taxon>
        <taxon>Legionella</taxon>
    </lineage>
</organism>
<dbReference type="Proteomes" id="UP000054621">
    <property type="component" value="Unassembled WGS sequence"/>
</dbReference>
<reference evidence="2 3" key="1">
    <citation type="submission" date="2015-11" db="EMBL/GenBank/DDBJ databases">
        <title>Genomic analysis of 38 Legionella species identifies large and diverse effector repertoires.</title>
        <authorList>
            <person name="Burstein D."/>
            <person name="Amaro F."/>
            <person name="Zusman T."/>
            <person name="Lifshitz Z."/>
            <person name="Cohen O."/>
            <person name="Gilbert J.A."/>
            <person name="Pupko T."/>
            <person name="Shuman H.A."/>
            <person name="Segal G."/>
        </authorList>
    </citation>
    <scope>NUCLEOTIDE SEQUENCE [LARGE SCALE GENOMIC DNA]</scope>
    <source>
        <strain evidence="2 3">Mt.St.Helens-4</strain>
    </source>
</reference>
<dbReference type="PATRIC" id="fig|28087.4.peg.1397"/>
<comment type="caution">
    <text evidence="2">The sequence shown here is derived from an EMBL/GenBank/DDBJ whole genome shotgun (WGS) entry which is preliminary data.</text>
</comment>
<protein>
    <submittedName>
        <fullName evidence="2">Uncharacterized protein</fullName>
    </submittedName>
</protein>
<evidence type="ECO:0000256" key="1">
    <source>
        <dbReference type="SAM" id="MobiDB-lite"/>
    </source>
</evidence>
<feature type="compositionally biased region" description="Polar residues" evidence="1">
    <location>
        <begin position="94"/>
        <end position="110"/>
    </location>
</feature>
<sequence length="117" mass="13518">MKRIVSYMVKDMKGWERLASTRFKPDSHYPEISFQDGEAVIKYTKKENLILKQCLHRFIDTEEKIVESPTTDTDRKAFKHFKSKNPHSFFINPSPLQESDTSIESSNNPPINGAGNK</sequence>
<dbReference type="AlphaFoldDB" id="A0A0W0YPX2"/>